<dbReference type="GO" id="GO:0005634">
    <property type="term" value="C:nucleus"/>
    <property type="evidence" value="ECO:0007669"/>
    <property type="project" value="UniProtKB-SubCell"/>
</dbReference>
<dbReference type="SUPFAM" id="SSF57701">
    <property type="entry name" value="Zn2/Cys6 DNA-binding domain"/>
    <property type="match status" value="1"/>
</dbReference>
<keyword evidence="4" id="KW-0804">Transcription</keyword>
<dbReference type="CDD" id="cd00067">
    <property type="entry name" value="GAL4"/>
    <property type="match status" value="1"/>
</dbReference>
<evidence type="ECO:0000259" key="6">
    <source>
        <dbReference type="PROSITE" id="PS50048"/>
    </source>
</evidence>
<dbReference type="InterPro" id="IPR001138">
    <property type="entry name" value="Zn2Cys6_DnaBD"/>
</dbReference>
<comment type="subcellular location">
    <subcellularLocation>
        <location evidence="1">Nucleus</location>
    </subcellularLocation>
</comment>
<dbReference type="SMART" id="SM00066">
    <property type="entry name" value="GAL4"/>
    <property type="match status" value="1"/>
</dbReference>
<dbReference type="AlphaFoldDB" id="A0A9W9ESK7"/>
<dbReference type="PROSITE" id="PS50048">
    <property type="entry name" value="ZN2_CY6_FUNGAL_2"/>
    <property type="match status" value="1"/>
</dbReference>
<gene>
    <name evidence="7" type="ORF">N7456_010834</name>
</gene>
<dbReference type="GO" id="GO:0045944">
    <property type="term" value="P:positive regulation of transcription by RNA polymerase II"/>
    <property type="evidence" value="ECO:0007669"/>
    <property type="project" value="TreeGrafter"/>
</dbReference>
<evidence type="ECO:0000256" key="4">
    <source>
        <dbReference type="ARBA" id="ARBA00023163"/>
    </source>
</evidence>
<feature type="domain" description="Zn(2)-C6 fungal-type" evidence="6">
    <location>
        <begin position="24"/>
        <end position="52"/>
    </location>
</feature>
<dbReference type="PANTHER" id="PTHR37534">
    <property type="entry name" value="TRANSCRIPTIONAL ACTIVATOR PROTEIN UGA3"/>
    <property type="match status" value="1"/>
</dbReference>
<dbReference type="Gene3D" id="4.10.240.10">
    <property type="entry name" value="Zn(2)-C6 fungal-type DNA-binding domain"/>
    <property type="match status" value="1"/>
</dbReference>
<evidence type="ECO:0000313" key="7">
    <source>
        <dbReference type="EMBL" id="KAJ5087218.1"/>
    </source>
</evidence>
<keyword evidence="5" id="KW-0539">Nucleus</keyword>
<evidence type="ECO:0000313" key="8">
    <source>
        <dbReference type="Proteomes" id="UP001149165"/>
    </source>
</evidence>
<dbReference type="Pfam" id="PF00172">
    <property type="entry name" value="Zn_clus"/>
    <property type="match status" value="1"/>
</dbReference>
<dbReference type="PANTHER" id="PTHR37534:SF49">
    <property type="entry name" value="LYSINE BIOSYNTHESIS REGULATORY PROTEIN LYS14"/>
    <property type="match status" value="1"/>
</dbReference>
<comment type="caution">
    <text evidence="7">The sequence shown here is derived from an EMBL/GenBank/DDBJ whole genome shotgun (WGS) entry which is preliminary data.</text>
</comment>
<reference evidence="7" key="2">
    <citation type="journal article" date="2023" name="IMA Fungus">
        <title>Comparative genomic study of the Penicillium genus elucidates a diverse pangenome and 15 lateral gene transfer events.</title>
        <authorList>
            <person name="Petersen C."/>
            <person name="Sorensen T."/>
            <person name="Nielsen M.R."/>
            <person name="Sondergaard T.E."/>
            <person name="Sorensen J.L."/>
            <person name="Fitzpatrick D.A."/>
            <person name="Frisvad J.C."/>
            <person name="Nielsen K.L."/>
        </authorList>
    </citation>
    <scope>NUCLEOTIDE SEQUENCE</scope>
    <source>
        <strain evidence="7">IBT 30069</strain>
    </source>
</reference>
<evidence type="ECO:0000256" key="1">
    <source>
        <dbReference type="ARBA" id="ARBA00004123"/>
    </source>
</evidence>
<accession>A0A9W9ESK7</accession>
<dbReference type="InterPro" id="IPR021858">
    <property type="entry name" value="Fun_TF"/>
</dbReference>
<dbReference type="InterPro" id="IPR036864">
    <property type="entry name" value="Zn2-C6_fun-type_DNA-bd_sf"/>
</dbReference>
<reference evidence="7" key="1">
    <citation type="submission" date="2022-11" db="EMBL/GenBank/DDBJ databases">
        <authorList>
            <person name="Petersen C."/>
        </authorList>
    </citation>
    <scope>NUCLEOTIDE SEQUENCE</scope>
    <source>
        <strain evidence="7">IBT 30069</strain>
    </source>
</reference>
<protein>
    <recommendedName>
        <fullName evidence="6">Zn(2)-C6 fungal-type domain-containing protein</fullName>
    </recommendedName>
</protein>
<evidence type="ECO:0000256" key="3">
    <source>
        <dbReference type="ARBA" id="ARBA00023125"/>
    </source>
</evidence>
<dbReference type="Proteomes" id="UP001149165">
    <property type="component" value="Unassembled WGS sequence"/>
</dbReference>
<evidence type="ECO:0000256" key="5">
    <source>
        <dbReference type="ARBA" id="ARBA00023242"/>
    </source>
</evidence>
<keyword evidence="3" id="KW-0238">DNA-binding</keyword>
<dbReference type="GO" id="GO:0000976">
    <property type="term" value="F:transcription cis-regulatory region binding"/>
    <property type="evidence" value="ECO:0007669"/>
    <property type="project" value="TreeGrafter"/>
</dbReference>
<dbReference type="GO" id="GO:0008270">
    <property type="term" value="F:zinc ion binding"/>
    <property type="evidence" value="ECO:0007669"/>
    <property type="project" value="InterPro"/>
</dbReference>
<dbReference type="EMBL" id="JAPQKH010000007">
    <property type="protein sequence ID" value="KAJ5087218.1"/>
    <property type="molecule type" value="Genomic_DNA"/>
</dbReference>
<name>A0A9W9ESK7_9EURO</name>
<evidence type="ECO:0000256" key="2">
    <source>
        <dbReference type="ARBA" id="ARBA00023015"/>
    </source>
</evidence>
<sequence>MDFVHSFATDHDYAPGSSISRHGGCLTCKKRHKKCDEQRPRCGNCTRLNLGCKQPDLFRASRLSRSHPRKNLHVNSGLGHAANPNSILTADENDEAGMAPITSSGTSSLSMNLSQWMTAPHATQSPSIEDHLRQHYVERLSSILINIDGPTNTLRSISFPRMVTSLMLTNALYATSARHLFIYEGRAEYQIASLEYYNKASCELRSLLNDLGSGLSIEQRELMLLTSVFLCKYEIISGEVKNWRPHLRGLQKMFSLCQRNGIKFSEEIVSYIQSFVAYHWYIAGITRTERLSFSSEDAKSDEEMESQLVLSNRIDPYMGFSGRFISVLNSVAQIIMLDFTKGFDMGTIMQIAMKTVELIKSDPRQFEVHMLSSGITSDMFTYLSDIASGYRHALIVYLHIILEKLVESDDNDARALQFLLIRNLLPCSKKEAISACLKDVLRVPEHTSAAIGSTPLLFIVASETTQKTEFDTAFNLLMRLWTRSCLGNTGVALDFLRQIKEANFQDWRQALKLRKWDLIVS</sequence>
<dbReference type="OrthoDB" id="3509362at2759"/>
<dbReference type="Pfam" id="PF11951">
    <property type="entry name" value="Fungal_trans_2"/>
    <property type="match status" value="1"/>
</dbReference>
<keyword evidence="2" id="KW-0805">Transcription regulation</keyword>
<dbReference type="GO" id="GO:0000981">
    <property type="term" value="F:DNA-binding transcription factor activity, RNA polymerase II-specific"/>
    <property type="evidence" value="ECO:0007669"/>
    <property type="project" value="InterPro"/>
</dbReference>
<organism evidence="7 8">
    <name type="scientific">Penicillium angulare</name>
    <dbReference type="NCBI Taxonomy" id="116970"/>
    <lineage>
        <taxon>Eukaryota</taxon>
        <taxon>Fungi</taxon>
        <taxon>Dikarya</taxon>
        <taxon>Ascomycota</taxon>
        <taxon>Pezizomycotina</taxon>
        <taxon>Eurotiomycetes</taxon>
        <taxon>Eurotiomycetidae</taxon>
        <taxon>Eurotiales</taxon>
        <taxon>Aspergillaceae</taxon>
        <taxon>Penicillium</taxon>
    </lineage>
</organism>
<dbReference type="PROSITE" id="PS00463">
    <property type="entry name" value="ZN2_CY6_FUNGAL_1"/>
    <property type="match status" value="1"/>
</dbReference>
<keyword evidence="8" id="KW-1185">Reference proteome</keyword>
<proteinExistence type="predicted"/>